<accession>A0A0G1VZ53</accession>
<gene>
    <name evidence="1" type="ORF">UY48_C0013G0027</name>
</gene>
<dbReference type="AlphaFoldDB" id="A0A0G1VZ53"/>
<name>A0A0G1VZ53_9BACT</name>
<protein>
    <submittedName>
        <fullName evidence="1">Uncharacterized protein</fullName>
    </submittedName>
</protein>
<reference evidence="1 2" key="1">
    <citation type="journal article" date="2015" name="Nature">
        <title>rRNA introns, odd ribosomes, and small enigmatic genomes across a large radiation of phyla.</title>
        <authorList>
            <person name="Brown C.T."/>
            <person name="Hug L.A."/>
            <person name="Thomas B.C."/>
            <person name="Sharon I."/>
            <person name="Castelle C.J."/>
            <person name="Singh A."/>
            <person name="Wilkins M.J."/>
            <person name="Williams K.H."/>
            <person name="Banfield J.F."/>
        </authorList>
    </citation>
    <scope>NUCLEOTIDE SEQUENCE [LARGE SCALE GENOMIC DNA]</scope>
</reference>
<evidence type="ECO:0000313" key="1">
    <source>
        <dbReference type="EMBL" id="KKW11746.1"/>
    </source>
</evidence>
<proteinExistence type="predicted"/>
<dbReference type="Proteomes" id="UP000034588">
    <property type="component" value="Unassembled WGS sequence"/>
</dbReference>
<sequence length="86" mass="9833">MAIIDKAVEEYNGVLRWKNRQVAKFNPKSELGLGLKRKALLFGRRKNKQQLGPRMDRFQGQMRQTITEEIQAPASTTGSFKLIGSR</sequence>
<evidence type="ECO:0000313" key="2">
    <source>
        <dbReference type="Proteomes" id="UP000034588"/>
    </source>
</evidence>
<dbReference type="EMBL" id="LCQD01000013">
    <property type="protein sequence ID" value="KKW11746.1"/>
    <property type="molecule type" value="Genomic_DNA"/>
</dbReference>
<comment type="caution">
    <text evidence="1">The sequence shown here is derived from an EMBL/GenBank/DDBJ whole genome shotgun (WGS) entry which is preliminary data.</text>
</comment>
<organism evidence="1 2">
    <name type="scientific">Candidatus Gottesmanbacteria bacterium GW2011_GWB1_49_7</name>
    <dbReference type="NCBI Taxonomy" id="1618448"/>
    <lineage>
        <taxon>Bacteria</taxon>
        <taxon>Candidatus Gottesmaniibacteriota</taxon>
    </lineage>
</organism>